<dbReference type="OMA" id="TYRSMCM"/>
<dbReference type="GO" id="GO:0071539">
    <property type="term" value="P:protein localization to centrosome"/>
    <property type="evidence" value="ECO:0000318"/>
    <property type="project" value="GO_Central"/>
</dbReference>
<sequence>MARLQGSHHLQSQYSSYFPPAPSKHQPTSDNMQKPAIKHNVFKFPLTKNILWDQTPIGPSIHLHPMHTRNISMRVSEAAVRLAHRHALQADVQPYNGFLIGAVMVDPDEEGLTVSLDRFDPGRDVPGRKARLPTARLPADFIVPLTTFLGDADISATHTADDFIAAFKILESSLSTHGSIDPARCLTLRVMCRCHSNADDITLCLHFGAVTVATVFTGFHVKPIPIIPTALARNLMGPLSLSDVQGSYKTGFLSMDETRKLLLLLESDPKTSTIPLIGIWMSGLTHMSNPVVWSACLRFLHSSGIQERVCSPNGKFLVVLFTRTSRQPLFYECMVKSEQDPRFMLVGCRENLHVFKHVSAKGKPRVEMELTPARSGPSKSLFMQSLSQLTSSQKHQRSSSRRRSSATEESQLVPRPSPKPMLDKSPSVLPSVPELSFISDSFCEPTDRRRNDQVTANVHPQHQPDHVVHRQRLSGQSEVTGINKKMSVNRRRLHGTSKTPPQGQHSTGMKGSELISKQNRPGPLRALNGQELETARRKGGHSGETQDTVKKTSQPKDKAGKIMTTQSSGYGRLHQRHTNRPGQGRLCAPHISQHRSTASSAGNKSSGRLHQQQRPQPMQQPKSSSQKIESDYQPSHEQPHQQESEIHSEGIGSVLPPHQPGTPTGHYHSTINSHLGNTDVHDHSNIPSHSSSTVQHSITHEGQCYAETSDHHQDDATTSGPSNSFPKTVASHGHSNLMTTMPQGHVPSPLHYQTQTAEGVTVQNAQRNVVGRLGAAIMGDQSRELSGLDTKTLEQLKRQEEMIQQLQEQIKLLLQAHIPQPPASASTPLGLITPPATPQGAQNLINEPKESPDVHKVHRLPDTGSFHSNPDTMQSPPAVVSSSKEHHIRDTSTPENVAALGVHQQATTAPSTRQSLQSPVMCSMAVNTGQSLFWSTPVDDGVSHVPGSPPMQSEPKIARRASTTSLGPAAMLAPDSNSTPVGTQQSSDVLHQTRKVVETADSVNIGSCAESSRKSSHSPQSSEQHTPRQSPERSPDESSHTFGANLSSPTLGESASTYAPHHPQTSDVESSDSEEEGEEDENERRDAEEEKRANMARPSLLYHDEKKFYDNLLGQVQQLLHTDGTERPTTPDPVPLDCSNEPDLPRALPDISMATLEELEKLGINLHSSDITFTDRSLYRSLYNVSPDLHPHINYVSLADFTFDPSDLSMEANAIAMKYLSDGELAKLSAGFQGDKTPGRRGGGGGGVNPLLRSVLTGIREEGGASGRGGDVDSSIGVNMSLASRKYMEKYGLMSGGDGGAVLSADSASPRGVGNLLKPSPVRFMKSPAIARTNIPREGRTEDKPRMQAKPTRLCYSPAAREITSHQSEGTDARRPGEADLTSDPQTPSDPQAPNVLGHLKAQKCDRDPGVIMAEDSSAKGNILDISKLKQLPKLL</sequence>
<dbReference type="GO" id="GO:0007224">
    <property type="term" value="P:smoothened signaling pathway"/>
    <property type="evidence" value="ECO:0000318"/>
    <property type="project" value="GO_Central"/>
</dbReference>
<feature type="domain" description="STIL N-terminal" evidence="3">
    <location>
        <begin position="51"/>
        <end position="389"/>
    </location>
</feature>
<feature type="compositionally biased region" description="Polar residues" evidence="2">
    <location>
        <begin position="667"/>
        <end position="676"/>
    </location>
</feature>
<feature type="compositionally biased region" description="Basic and acidic residues" evidence="2">
    <location>
        <begin position="637"/>
        <end position="648"/>
    </location>
</feature>
<dbReference type="PANTHER" id="PTHR15128">
    <property type="entry name" value="TAL1 SCL INTERRUPTING LOCUS"/>
    <property type="match status" value="1"/>
</dbReference>
<dbReference type="OrthoDB" id="76173at2759"/>
<feature type="region of interest" description="Disordered" evidence="2">
    <location>
        <begin position="940"/>
        <end position="959"/>
    </location>
</feature>
<dbReference type="Proteomes" id="UP000007110">
    <property type="component" value="Unassembled WGS sequence"/>
</dbReference>
<evidence type="ECO:0000313" key="4">
    <source>
        <dbReference type="EnsemblMetazoa" id="XP_030851957"/>
    </source>
</evidence>
<evidence type="ECO:0000313" key="5">
    <source>
        <dbReference type="Proteomes" id="UP000007110"/>
    </source>
</evidence>
<dbReference type="EnsemblMetazoa" id="XM_030996097">
    <property type="protein sequence ID" value="XP_030851957"/>
    <property type="gene ID" value="LOC582489"/>
</dbReference>
<feature type="region of interest" description="Disordered" evidence="2">
    <location>
        <begin position="968"/>
        <end position="989"/>
    </location>
</feature>
<feature type="compositionally biased region" description="Acidic residues" evidence="2">
    <location>
        <begin position="1069"/>
        <end position="1081"/>
    </location>
</feature>
<proteinExistence type="predicted"/>
<feature type="compositionally biased region" description="Polar residues" evidence="2">
    <location>
        <begin position="1040"/>
        <end position="1057"/>
    </location>
</feature>
<feature type="region of interest" description="Disordered" evidence="2">
    <location>
        <begin position="1"/>
        <end position="33"/>
    </location>
</feature>
<evidence type="ECO:0000259" key="3">
    <source>
        <dbReference type="Pfam" id="PF15253"/>
    </source>
</evidence>
<feature type="compositionally biased region" description="Basic and acidic residues" evidence="2">
    <location>
        <begin position="1335"/>
        <end position="1346"/>
    </location>
</feature>
<feature type="region of interest" description="Disordered" evidence="2">
    <location>
        <begin position="1331"/>
        <end position="1397"/>
    </location>
</feature>
<feature type="region of interest" description="Disordered" evidence="2">
    <location>
        <begin position="1001"/>
        <end position="1098"/>
    </location>
</feature>
<dbReference type="InParanoid" id="A0A7M7PLC9"/>
<feature type="region of interest" description="Disordered" evidence="2">
    <location>
        <begin position="386"/>
        <end position="430"/>
    </location>
</feature>
<feature type="compositionally biased region" description="Polar residues" evidence="2">
    <location>
        <begin position="975"/>
        <end position="989"/>
    </location>
</feature>
<dbReference type="RefSeq" id="XP_030851957.1">
    <property type="nucleotide sequence ID" value="XM_030996097.1"/>
</dbReference>
<feature type="compositionally biased region" description="Polar residues" evidence="2">
    <location>
        <begin position="496"/>
        <end position="519"/>
    </location>
</feature>
<dbReference type="GeneID" id="582489"/>
<dbReference type="KEGG" id="spu:582489"/>
<feature type="compositionally biased region" description="Polar residues" evidence="2">
    <location>
        <begin position="594"/>
        <end position="610"/>
    </location>
</feature>
<feature type="region of interest" description="Disordered" evidence="2">
    <location>
        <begin position="443"/>
        <end position="699"/>
    </location>
</feature>
<feature type="compositionally biased region" description="Basic residues" evidence="2">
    <location>
        <begin position="394"/>
        <end position="404"/>
    </location>
</feature>
<dbReference type="GO" id="GO:0007052">
    <property type="term" value="P:mitotic spindle organization"/>
    <property type="evidence" value="ECO:0000318"/>
    <property type="project" value="GO_Central"/>
</dbReference>
<dbReference type="InterPro" id="IPR057731">
    <property type="entry name" value="STIL_N"/>
</dbReference>
<keyword evidence="1" id="KW-0175">Coiled coil</keyword>
<evidence type="ECO:0000256" key="1">
    <source>
        <dbReference type="SAM" id="Coils"/>
    </source>
</evidence>
<protein>
    <recommendedName>
        <fullName evidence="3">STIL N-terminal domain-containing protein</fullName>
    </recommendedName>
</protein>
<dbReference type="GO" id="GO:0005815">
    <property type="term" value="C:microtubule organizing center"/>
    <property type="evidence" value="ECO:0000318"/>
    <property type="project" value="GO_Central"/>
</dbReference>
<feature type="compositionally biased region" description="Polar residues" evidence="2">
    <location>
        <begin position="1383"/>
        <end position="1392"/>
    </location>
</feature>
<feature type="compositionally biased region" description="Low complexity" evidence="2">
    <location>
        <begin position="612"/>
        <end position="626"/>
    </location>
</feature>
<dbReference type="GO" id="GO:0031023">
    <property type="term" value="P:microtubule organizing center organization"/>
    <property type="evidence" value="ECO:0000318"/>
    <property type="project" value="GO_Central"/>
</dbReference>
<feature type="compositionally biased region" description="Basic and acidic residues" evidence="2">
    <location>
        <begin position="1030"/>
        <end position="1039"/>
    </location>
</feature>
<dbReference type="CTD" id="6491"/>
<feature type="coiled-coil region" evidence="1">
    <location>
        <begin position="789"/>
        <end position="816"/>
    </location>
</feature>
<feature type="compositionally biased region" description="Basic and acidic residues" evidence="2">
    <location>
        <begin position="1082"/>
        <end position="1093"/>
    </location>
</feature>
<feature type="compositionally biased region" description="Basic and acidic residues" evidence="2">
    <location>
        <begin position="547"/>
        <end position="560"/>
    </location>
</feature>
<reference evidence="5" key="1">
    <citation type="submission" date="2015-02" db="EMBL/GenBank/DDBJ databases">
        <title>Genome sequencing for Strongylocentrotus purpuratus.</title>
        <authorList>
            <person name="Murali S."/>
            <person name="Liu Y."/>
            <person name="Vee V."/>
            <person name="English A."/>
            <person name="Wang M."/>
            <person name="Skinner E."/>
            <person name="Han Y."/>
            <person name="Muzny D.M."/>
            <person name="Worley K.C."/>
            <person name="Gibbs R.A."/>
        </authorList>
    </citation>
    <scope>NUCLEOTIDE SEQUENCE</scope>
</reference>
<dbReference type="PANTHER" id="PTHR15128:SF0">
    <property type="entry name" value="SCL-INTERRUPTING LOCUS PROTEIN"/>
    <property type="match status" value="1"/>
</dbReference>
<accession>A0A7M7PLC9</accession>
<feature type="compositionally biased region" description="Basic and acidic residues" evidence="2">
    <location>
        <begin position="1369"/>
        <end position="1378"/>
    </location>
</feature>
<name>A0A7M7PLC9_STRPU</name>
<evidence type="ECO:0000256" key="2">
    <source>
        <dbReference type="SAM" id="MobiDB-lite"/>
    </source>
</evidence>
<dbReference type="InterPro" id="IPR026123">
    <property type="entry name" value="STIL"/>
</dbReference>
<keyword evidence="5" id="KW-1185">Reference proteome</keyword>
<feature type="compositionally biased region" description="Polar residues" evidence="2">
    <location>
        <begin position="685"/>
        <end position="697"/>
    </location>
</feature>
<dbReference type="FunCoup" id="A0A7M7PLC9">
    <property type="interactions" value="1194"/>
</dbReference>
<organism evidence="4 5">
    <name type="scientific">Strongylocentrotus purpuratus</name>
    <name type="common">Purple sea urchin</name>
    <dbReference type="NCBI Taxonomy" id="7668"/>
    <lineage>
        <taxon>Eukaryota</taxon>
        <taxon>Metazoa</taxon>
        <taxon>Echinodermata</taxon>
        <taxon>Eleutherozoa</taxon>
        <taxon>Echinozoa</taxon>
        <taxon>Echinoidea</taxon>
        <taxon>Euechinoidea</taxon>
        <taxon>Echinacea</taxon>
        <taxon>Camarodonta</taxon>
        <taxon>Echinidea</taxon>
        <taxon>Strongylocentrotidae</taxon>
        <taxon>Strongylocentrotus</taxon>
    </lineage>
</organism>
<reference evidence="4" key="2">
    <citation type="submission" date="2021-01" db="UniProtKB">
        <authorList>
            <consortium name="EnsemblMetazoa"/>
        </authorList>
    </citation>
    <scope>IDENTIFICATION</scope>
</reference>
<dbReference type="Pfam" id="PF15253">
    <property type="entry name" value="STIL_N"/>
    <property type="match status" value="1"/>
</dbReference>